<sequence>MAQATNQIFGALWLKGLKMTADMLIGTCFDGYHLRGCTNSNTTSMHYGISNQLVSGKTYCLQCCSNPTSIGNDETWDLTCPLTRMEQSTVINDINKEYVFARRRNLTDTGLIYCTWPKRNGGLYLVGYSLQIVVQEYSASSGSIFWVGVESCSVSAIESSTLPTIFTERIRIVSSLESYTPSSLWYLLLGAVLIVMTFSSYVFYRGYIRHERCVNCASKFVVYNSLCLLCILCGCRLHSPPPRVFCAQEFEKDDTSSVSSHHQKEQQDNNKQME</sequence>
<dbReference type="OrthoDB" id="74672at2759"/>
<gene>
    <name evidence="3" type="ORF">THRCLA_06609</name>
</gene>
<evidence type="ECO:0000313" key="3">
    <source>
        <dbReference type="EMBL" id="OQR99115.1"/>
    </source>
</evidence>
<protein>
    <submittedName>
        <fullName evidence="3">Uncharacterized protein</fullName>
    </submittedName>
</protein>
<reference evidence="3 4" key="1">
    <citation type="journal article" date="2014" name="Genome Biol. Evol.">
        <title>The secreted proteins of Achlya hypogyna and Thraustotheca clavata identify the ancestral oomycete secretome and reveal gene acquisitions by horizontal gene transfer.</title>
        <authorList>
            <person name="Misner I."/>
            <person name="Blouin N."/>
            <person name="Leonard G."/>
            <person name="Richards T.A."/>
            <person name="Lane C.E."/>
        </authorList>
    </citation>
    <scope>NUCLEOTIDE SEQUENCE [LARGE SCALE GENOMIC DNA]</scope>
    <source>
        <strain evidence="3 4">ATCC 34112</strain>
    </source>
</reference>
<dbReference type="EMBL" id="JNBS01001826">
    <property type="protein sequence ID" value="OQR99115.1"/>
    <property type="molecule type" value="Genomic_DNA"/>
</dbReference>
<evidence type="ECO:0000313" key="4">
    <source>
        <dbReference type="Proteomes" id="UP000243217"/>
    </source>
</evidence>
<dbReference type="Proteomes" id="UP000243217">
    <property type="component" value="Unassembled WGS sequence"/>
</dbReference>
<organism evidence="3 4">
    <name type="scientific">Thraustotheca clavata</name>
    <dbReference type="NCBI Taxonomy" id="74557"/>
    <lineage>
        <taxon>Eukaryota</taxon>
        <taxon>Sar</taxon>
        <taxon>Stramenopiles</taxon>
        <taxon>Oomycota</taxon>
        <taxon>Saprolegniomycetes</taxon>
        <taxon>Saprolegniales</taxon>
        <taxon>Achlyaceae</taxon>
        <taxon>Thraustotheca</taxon>
    </lineage>
</organism>
<dbReference type="AlphaFoldDB" id="A0A1V9ZM94"/>
<keyword evidence="2" id="KW-0812">Transmembrane</keyword>
<evidence type="ECO:0000256" key="1">
    <source>
        <dbReference type="SAM" id="MobiDB-lite"/>
    </source>
</evidence>
<keyword evidence="2" id="KW-0472">Membrane</keyword>
<comment type="caution">
    <text evidence="3">The sequence shown here is derived from an EMBL/GenBank/DDBJ whole genome shotgun (WGS) entry which is preliminary data.</text>
</comment>
<feature type="compositionally biased region" description="Basic and acidic residues" evidence="1">
    <location>
        <begin position="262"/>
        <end position="274"/>
    </location>
</feature>
<keyword evidence="4" id="KW-1185">Reference proteome</keyword>
<name>A0A1V9ZM94_9STRA</name>
<proteinExistence type="predicted"/>
<keyword evidence="2" id="KW-1133">Transmembrane helix</keyword>
<feature type="transmembrane region" description="Helical" evidence="2">
    <location>
        <begin position="184"/>
        <end position="204"/>
    </location>
</feature>
<evidence type="ECO:0000256" key="2">
    <source>
        <dbReference type="SAM" id="Phobius"/>
    </source>
</evidence>
<feature type="region of interest" description="Disordered" evidence="1">
    <location>
        <begin position="253"/>
        <end position="274"/>
    </location>
</feature>
<accession>A0A1V9ZM94</accession>